<reference evidence="1" key="1">
    <citation type="submission" date="2018-11" db="EMBL/GenBank/DDBJ databases">
        <authorList>
            <consortium name="Pathogen Informatics"/>
        </authorList>
    </citation>
    <scope>NUCLEOTIDE SEQUENCE</scope>
</reference>
<dbReference type="EMBL" id="CAAALY010260647">
    <property type="protein sequence ID" value="VEL39264.1"/>
    <property type="molecule type" value="Genomic_DNA"/>
</dbReference>
<protein>
    <submittedName>
        <fullName evidence="1">Uncharacterized protein</fullName>
    </submittedName>
</protein>
<dbReference type="AlphaFoldDB" id="A0A3S5CUS8"/>
<accession>A0A3S5CUS8</accession>
<proteinExistence type="predicted"/>
<sequence>MTDEPFILDALDPDDYVFGIIHLPPEESAISVLIQNNPQLLKFLKKFFKRLAKKPNECLRRAIPIADDRCRYELYAPTNSDHTTSLPFTGKSSDGSYCLRYLPVRKLLIDKVGPPALR</sequence>
<name>A0A3S5CUS8_9PLAT</name>
<gene>
    <name evidence="1" type="ORF">PXEA_LOCUS32704</name>
</gene>
<comment type="caution">
    <text evidence="1">The sequence shown here is derived from an EMBL/GenBank/DDBJ whole genome shotgun (WGS) entry which is preliminary data.</text>
</comment>
<evidence type="ECO:0000313" key="1">
    <source>
        <dbReference type="EMBL" id="VEL39264.1"/>
    </source>
</evidence>
<dbReference type="OrthoDB" id="6222220at2759"/>
<organism evidence="1 2">
    <name type="scientific">Protopolystoma xenopodis</name>
    <dbReference type="NCBI Taxonomy" id="117903"/>
    <lineage>
        <taxon>Eukaryota</taxon>
        <taxon>Metazoa</taxon>
        <taxon>Spiralia</taxon>
        <taxon>Lophotrochozoa</taxon>
        <taxon>Platyhelminthes</taxon>
        <taxon>Monogenea</taxon>
        <taxon>Polyopisthocotylea</taxon>
        <taxon>Polystomatidea</taxon>
        <taxon>Polystomatidae</taxon>
        <taxon>Protopolystoma</taxon>
    </lineage>
</organism>
<keyword evidence="2" id="KW-1185">Reference proteome</keyword>
<evidence type="ECO:0000313" key="2">
    <source>
        <dbReference type="Proteomes" id="UP000784294"/>
    </source>
</evidence>
<dbReference type="Proteomes" id="UP000784294">
    <property type="component" value="Unassembled WGS sequence"/>
</dbReference>